<keyword evidence="2" id="KW-0547">Nucleotide-binding</keyword>
<organism evidence="4 5">
    <name type="scientific">Geotoga petraea</name>
    <dbReference type="NCBI Taxonomy" id="28234"/>
    <lineage>
        <taxon>Bacteria</taxon>
        <taxon>Thermotogati</taxon>
        <taxon>Thermotogota</taxon>
        <taxon>Thermotogae</taxon>
        <taxon>Petrotogales</taxon>
        <taxon>Petrotogaceae</taxon>
        <taxon>Geotoga</taxon>
    </lineage>
</organism>
<protein>
    <submittedName>
        <fullName evidence="4">Fic family protein</fullName>
    </submittedName>
</protein>
<dbReference type="InterPro" id="IPR041657">
    <property type="entry name" value="HTH_17"/>
</dbReference>
<dbReference type="PANTHER" id="PTHR13504:SF38">
    <property type="entry name" value="FIDO DOMAIN-CONTAINING PROTEIN"/>
    <property type="match status" value="1"/>
</dbReference>
<accession>A0A4Z0W3I4</accession>
<feature type="binding site" evidence="2">
    <location>
        <begin position="170"/>
        <end position="177"/>
    </location>
    <ligand>
        <name>ATP</name>
        <dbReference type="ChEBI" id="CHEBI:30616"/>
    </ligand>
</feature>
<dbReference type="AlphaFoldDB" id="A0A4Z0W3I4"/>
<dbReference type="SUPFAM" id="SSF140931">
    <property type="entry name" value="Fic-like"/>
    <property type="match status" value="1"/>
</dbReference>
<feature type="active site" evidence="1">
    <location>
        <position position="166"/>
    </location>
</feature>
<evidence type="ECO:0000259" key="3">
    <source>
        <dbReference type="PROSITE" id="PS51459"/>
    </source>
</evidence>
<dbReference type="EMBL" id="SRME01000003">
    <property type="protein sequence ID" value="TGG88012.1"/>
    <property type="molecule type" value="Genomic_DNA"/>
</dbReference>
<keyword evidence="2" id="KW-0067">ATP-binding</keyword>
<feature type="binding site" evidence="2">
    <location>
        <begin position="205"/>
        <end position="206"/>
    </location>
    <ligand>
        <name>ATP</name>
        <dbReference type="ChEBI" id="CHEBI:30616"/>
    </ligand>
</feature>
<dbReference type="Pfam" id="PF12728">
    <property type="entry name" value="HTH_17"/>
    <property type="match status" value="1"/>
</dbReference>
<proteinExistence type="predicted"/>
<dbReference type="Proteomes" id="UP000297288">
    <property type="component" value="Unassembled WGS sequence"/>
</dbReference>
<gene>
    <name evidence="4" type="ORF">E4650_06620</name>
</gene>
<name>A0A4Z0W3I4_9BACT</name>
<dbReference type="InterPro" id="IPR036597">
    <property type="entry name" value="Fido-like_dom_sf"/>
</dbReference>
<comment type="caution">
    <text evidence="4">The sequence shown here is derived from an EMBL/GenBank/DDBJ whole genome shotgun (WGS) entry which is preliminary data.</text>
</comment>
<dbReference type="RefSeq" id="WP_135402935.1">
    <property type="nucleotide sequence ID" value="NZ_SRME01000003.1"/>
</dbReference>
<dbReference type="OrthoDB" id="9813719at2"/>
<evidence type="ECO:0000256" key="1">
    <source>
        <dbReference type="PIRSR" id="PIRSR640198-1"/>
    </source>
</evidence>
<dbReference type="Gene3D" id="1.10.3290.10">
    <property type="entry name" value="Fido-like domain"/>
    <property type="match status" value="1"/>
</dbReference>
<evidence type="ECO:0000313" key="5">
    <source>
        <dbReference type="Proteomes" id="UP000297288"/>
    </source>
</evidence>
<evidence type="ECO:0000313" key="4">
    <source>
        <dbReference type="EMBL" id="TGG88012.1"/>
    </source>
</evidence>
<dbReference type="InterPro" id="IPR003812">
    <property type="entry name" value="Fido"/>
</dbReference>
<evidence type="ECO:0000256" key="2">
    <source>
        <dbReference type="PIRSR" id="PIRSR640198-2"/>
    </source>
</evidence>
<reference evidence="4 5" key="1">
    <citation type="submission" date="2019-04" db="EMBL/GenBank/DDBJ databases">
        <title>Draft genome sequence data and analysis of a Fermenting Bacterium, Geotoga petraea strain HO-Geo1, isolated from heavy-oil petroleum reservoir in Russia.</title>
        <authorList>
            <person name="Grouzdev D.S."/>
            <person name="Semenova E.M."/>
            <person name="Sokolova D.S."/>
            <person name="Tourova T.P."/>
            <person name="Poltaraus A.B."/>
            <person name="Nazina T.N."/>
        </authorList>
    </citation>
    <scope>NUCLEOTIDE SEQUENCE [LARGE SCALE GENOMIC DNA]</scope>
    <source>
        <strain evidence="4 5">HO-Geo1</strain>
    </source>
</reference>
<dbReference type="InterPro" id="IPR040198">
    <property type="entry name" value="Fido_containing"/>
</dbReference>
<dbReference type="PROSITE" id="PS51459">
    <property type="entry name" value="FIDO"/>
    <property type="match status" value="1"/>
</dbReference>
<feature type="domain" description="Fido" evidence="3">
    <location>
        <begin position="86"/>
        <end position="237"/>
    </location>
</feature>
<dbReference type="GO" id="GO:0005524">
    <property type="term" value="F:ATP binding"/>
    <property type="evidence" value="ECO:0007669"/>
    <property type="project" value="UniProtKB-KW"/>
</dbReference>
<dbReference type="PANTHER" id="PTHR13504">
    <property type="entry name" value="FIDO DOMAIN-CONTAINING PROTEIN DDB_G0283145"/>
    <property type="match status" value="1"/>
</dbReference>
<sequence length="443" mass="52394">MDLILPRKKIFKLEKIDITNKEWLYMIKNDTRHSLQIEGIVSSEKDLKSIIKGNYDEDDEIVNYFSTAKHMYSYAIEYYKDNEFALSKATIRQIQKQLLSGSSNEKIKGVFRNNNIDIHNAPNINPPENDIDFWVENWINYVNYSLKKYNIYQAMARIHNYFEGIHPFNDGNGRTGRIVMNYILLMKGYPNIVIKGLKENDRKEYYKALEKGDVGINQVFKTTPNKSPQEIDKIINKGNFEDLEQLIKRALIESFDNYICMEENDFYTTEEVAKILNKKQDTISKDIRRGNLIAKKQEGKWYIPKKYFNILNTSKSVIKEKTKNEIFYYTENIDEAFNYSIGVCLNEEMDLEIAVENQKLLKDLKDLIDTEELLKNKETNYNKKLKIRYITPRKQDNHKNSLLFAIKISPKFFNKIKDKYNYKIIVIQEKENKKWINIGASKL</sequence>
<dbReference type="Pfam" id="PF02661">
    <property type="entry name" value="Fic"/>
    <property type="match status" value="1"/>
</dbReference>